<reference evidence="1" key="1">
    <citation type="journal article" date="2014" name="Front. Microbiol.">
        <title>High frequency of phylogenetically diverse reductive dehalogenase-homologous genes in deep subseafloor sedimentary metagenomes.</title>
        <authorList>
            <person name="Kawai M."/>
            <person name="Futagami T."/>
            <person name="Toyoda A."/>
            <person name="Takaki Y."/>
            <person name="Nishi S."/>
            <person name="Hori S."/>
            <person name="Arai W."/>
            <person name="Tsubouchi T."/>
            <person name="Morono Y."/>
            <person name="Uchiyama I."/>
            <person name="Ito T."/>
            <person name="Fujiyama A."/>
            <person name="Inagaki F."/>
            <person name="Takami H."/>
        </authorList>
    </citation>
    <scope>NUCLEOTIDE SEQUENCE</scope>
    <source>
        <strain evidence="1">Expedition CK06-06</strain>
    </source>
</reference>
<accession>X0Z9G7</accession>
<sequence>MHISEGIDAEDIAVIVKGLGYETHLIESTLQQGGIPFVRRSSRSLLDN</sequence>
<evidence type="ECO:0000313" key="1">
    <source>
        <dbReference type="EMBL" id="GAG65929.1"/>
    </source>
</evidence>
<name>X0Z9G7_9ZZZZ</name>
<gene>
    <name evidence="1" type="ORF">S01H4_17940</name>
</gene>
<dbReference type="EMBL" id="BART01007931">
    <property type="protein sequence ID" value="GAG65929.1"/>
    <property type="molecule type" value="Genomic_DNA"/>
</dbReference>
<protein>
    <submittedName>
        <fullName evidence="1">Uncharacterized protein</fullName>
    </submittedName>
</protein>
<organism evidence="1">
    <name type="scientific">marine sediment metagenome</name>
    <dbReference type="NCBI Taxonomy" id="412755"/>
    <lineage>
        <taxon>unclassified sequences</taxon>
        <taxon>metagenomes</taxon>
        <taxon>ecological metagenomes</taxon>
    </lineage>
</organism>
<dbReference type="AlphaFoldDB" id="X0Z9G7"/>
<feature type="non-terminal residue" evidence="1">
    <location>
        <position position="48"/>
    </location>
</feature>
<proteinExistence type="predicted"/>
<comment type="caution">
    <text evidence="1">The sequence shown here is derived from an EMBL/GenBank/DDBJ whole genome shotgun (WGS) entry which is preliminary data.</text>
</comment>